<organism evidence="11 12">
    <name type="scientific">Coptis chinensis</name>
    <dbReference type="NCBI Taxonomy" id="261450"/>
    <lineage>
        <taxon>Eukaryota</taxon>
        <taxon>Viridiplantae</taxon>
        <taxon>Streptophyta</taxon>
        <taxon>Embryophyta</taxon>
        <taxon>Tracheophyta</taxon>
        <taxon>Spermatophyta</taxon>
        <taxon>Magnoliopsida</taxon>
        <taxon>Ranunculales</taxon>
        <taxon>Ranunculaceae</taxon>
        <taxon>Coptidoideae</taxon>
        <taxon>Coptis</taxon>
    </lineage>
</organism>
<evidence type="ECO:0000256" key="6">
    <source>
        <dbReference type="ARBA" id="ARBA00022777"/>
    </source>
</evidence>
<comment type="similarity">
    <text evidence="1">Belongs to the protein kinase superfamily. CAMK Ser/Thr protein kinase family. SNF1 subfamily.</text>
</comment>
<name>A0A835LNP9_9MAGN</name>
<evidence type="ECO:0000256" key="5">
    <source>
        <dbReference type="ARBA" id="ARBA00022741"/>
    </source>
</evidence>
<dbReference type="FunFam" id="3.30.310.80:FF:000006">
    <property type="entry name" value="Non-specific serine/threonine protein kinase"/>
    <property type="match status" value="1"/>
</dbReference>
<comment type="catalytic activity">
    <reaction evidence="8">
        <text>L-threonyl-[protein] + ATP = O-phospho-L-threonyl-[protein] + ADP + H(+)</text>
        <dbReference type="Rhea" id="RHEA:46608"/>
        <dbReference type="Rhea" id="RHEA-COMP:11060"/>
        <dbReference type="Rhea" id="RHEA-COMP:11605"/>
        <dbReference type="ChEBI" id="CHEBI:15378"/>
        <dbReference type="ChEBI" id="CHEBI:30013"/>
        <dbReference type="ChEBI" id="CHEBI:30616"/>
        <dbReference type="ChEBI" id="CHEBI:61977"/>
        <dbReference type="ChEBI" id="CHEBI:456216"/>
        <dbReference type="EC" id="2.7.11.1"/>
    </reaction>
</comment>
<comment type="caution">
    <text evidence="11">The sequence shown here is derived from an EMBL/GenBank/DDBJ whole genome shotgun (WGS) entry which is preliminary data.</text>
</comment>
<dbReference type="GO" id="GO:0005524">
    <property type="term" value="F:ATP binding"/>
    <property type="evidence" value="ECO:0007669"/>
    <property type="project" value="UniProtKB-KW"/>
</dbReference>
<keyword evidence="12" id="KW-1185">Reference proteome</keyword>
<protein>
    <recommendedName>
        <fullName evidence="2">non-specific serine/threonine protein kinase</fullName>
        <ecNumber evidence="2">2.7.11.1</ecNumber>
    </recommendedName>
</protein>
<keyword evidence="4" id="KW-0808">Transferase</keyword>
<evidence type="ECO:0000256" key="3">
    <source>
        <dbReference type="ARBA" id="ARBA00022527"/>
    </source>
</evidence>
<dbReference type="SUPFAM" id="SSF103243">
    <property type="entry name" value="KA1-like"/>
    <property type="match status" value="1"/>
</dbReference>
<keyword evidence="3" id="KW-0723">Serine/threonine-protein kinase</keyword>
<dbReference type="CDD" id="cd12122">
    <property type="entry name" value="AMPKA_C"/>
    <property type="match status" value="1"/>
</dbReference>
<sequence length="191" mass="22026">MSQLTVNWWHVPDIFESSPNFFCGCFPQESNLTSTHPSEAAASPVGHRILGYMDHQENGLRPQLPVERKWSLGLQSRAHPREIMMEVLKALQDLNVAWKKIGQYNMKCRWFPGFNEGMLKNFVQGNDYFGDESAIVENDGVLMRSANVVKFEVQLYKTREEKYLLDLQRINGPQFLFLDLCAAFLAQLRVL</sequence>
<dbReference type="InterPro" id="IPR028375">
    <property type="entry name" value="KA1/Ssp2_C"/>
</dbReference>
<dbReference type="AlphaFoldDB" id="A0A835LNP9"/>
<dbReference type="Proteomes" id="UP000631114">
    <property type="component" value="Unassembled WGS sequence"/>
</dbReference>
<evidence type="ECO:0000256" key="9">
    <source>
        <dbReference type="ARBA" id="ARBA00048679"/>
    </source>
</evidence>
<evidence type="ECO:0000256" key="2">
    <source>
        <dbReference type="ARBA" id="ARBA00012513"/>
    </source>
</evidence>
<evidence type="ECO:0000256" key="1">
    <source>
        <dbReference type="ARBA" id="ARBA00006234"/>
    </source>
</evidence>
<evidence type="ECO:0000256" key="8">
    <source>
        <dbReference type="ARBA" id="ARBA00047899"/>
    </source>
</evidence>
<reference evidence="11 12" key="1">
    <citation type="submission" date="2020-10" db="EMBL/GenBank/DDBJ databases">
        <title>The Coptis chinensis genome and diversification of protoberbering-type alkaloids.</title>
        <authorList>
            <person name="Wang B."/>
            <person name="Shu S."/>
            <person name="Song C."/>
            <person name="Liu Y."/>
        </authorList>
    </citation>
    <scope>NUCLEOTIDE SEQUENCE [LARGE SCALE GENOMIC DNA]</scope>
    <source>
        <strain evidence="11">HL-2020</strain>
        <tissue evidence="11">Leaf</tissue>
    </source>
</reference>
<dbReference type="GO" id="GO:0004674">
    <property type="term" value="F:protein serine/threonine kinase activity"/>
    <property type="evidence" value="ECO:0007669"/>
    <property type="project" value="UniProtKB-KW"/>
</dbReference>
<dbReference type="PROSITE" id="PS50032">
    <property type="entry name" value="KA1"/>
    <property type="match status" value="1"/>
</dbReference>
<evidence type="ECO:0000259" key="10">
    <source>
        <dbReference type="PROSITE" id="PS50032"/>
    </source>
</evidence>
<proteinExistence type="inferred from homology"/>
<dbReference type="EMBL" id="JADFTS010000006">
    <property type="protein sequence ID" value="KAF9602408.1"/>
    <property type="molecule type" value="Genomic_DNA"/>
</dbReference>
<gene>
    <name evidence="11" type="ORF">IFM89_027537</name>
</gene>
<feature type="domain" description="KA1" evidence="10">
    <location>
        <begin position="142"/>
        <end position="190"/>
    </location>
</feature>
<dbReference type="InterPro" id="IPR001772">
    <property type="entry name" value="KA1_dom"/>
</dbReference>
<keyword evidence="5" id="KW-0547">Nucleotide-binding</keyword>
<dbReference type="Pfam" id="PF02149">
    <property type="entry name" value="KA1"/>
    <property type="match status" value="1"/>
</dbReference>
<keyword evidence="6" id="KW-0418">Kinase</keyword>
<dbReference type="EC" id="2.7.11.1" evidence="2"/>
<evidence type="ECO:0000256" key="4">
    <source>
        <dbReference type="ARBA" id="ARBA00022679"/>
    </source>
</evidence>
<accession>A0A835LNP9</accession>
<evidence type="ECO:0000313" key="12">
    <source>
        <dbReference type="Proteomes" id="UP000631114"/>
    </source>
</evidence>
<comment type="catalytic activity">
    <reaction evidence="9">
        <text>L-seryl-[protein] + ATP = O-phospho-L-seryl-[protein] + ADP + H(+)</text>
        <dbReference type="Rhea" id="RHEA:17989"/>
        <dbReference type="Rhea" id="RHEA-COMP:9863"/>
        <dbReference type="Rhea" id="RHEA-COMP:11604"/>
        <dbReference type="ChEBI" id="CHEBI:15378"/>
        <dbReference type="ChEBI" id="CHEBI:29999"/>
        <dbReference type="ChEBI" id="CHEBI:30616"/>
        <dbReference type="ChEBI" id="CHEBI:83421"/>
        <dbReference type="ChEBI" id="CHEBI:456216"/>
        <dbReference type="EC" id="2.7.11.1"/>
    </reaction>
</comment>
<evidence type="ECO:0000313" key="11">
    <source>
        <dbReference type="EMBL" id="KAF9602408.1"/>
    </source>
</evidence>
<keyword evidence="7" id="KW-0067">ATP-binding</keyword>
<evidence type="ECO:0000256" key="7">
    <source>
        <dbReference type="ARBA" id="ARBA00022840"/>
    </source>
</evidence>
<dbReference type="OrthoDB" id="1717948at2759"/>
<dbReference type="Gene3D" id="3.30.310.80">
    <property type="entry name" value="Kinase associated domain 1, KA1"/>
    <property type="match status" value="1"/>
</dbReference>